<name>A0A8C0IWE9_CHEAB</name>
<evidence type="ECO:0000256" key="2">
    <source>
        <dbReference type="ARBA" id="ARBA00022737"/>
    </source>
</evidence>
<organism evidence="8 9">
    <name type="scientific">Chelonoidis abingdonii</name>
    <name type="common">Abingdon island giant tortoise</name>
    <name type="synonym">Testudo abingdonii</name>
    <dbReference type="NCBI Taxonomy" id="106734"/>
    <lineage>
        <taxon>Eukaryota</taxon>
        <taxon>Metazoa</taxon>
        <taxon>Chordata</taxon>
        <taxon>Craniata</taxon>
        <taxon>Vertebrata</taxon>
        <taxon>Euteleostomi</taxon>
        <taxon>Archelosauria</taxon>
        <taxon>Testudinata</taxon>
        <taxon>Testudines</taxon>
        <taxon>Cryptodira</taxon>
        <taxon>Durocryptodira</taxon>
        <taxon>Testudinoidea</taxon>
        <taxon>Testudinidae</taxon>
        <taxon>Chelonoidis</taxon>
    </lineage>
</organism>
<dbReference type="SMART" id="SM01062">
    <property type="entry name" value="Ca_chan_IQ"/>
    <property type="match status" value="1"/>
</dbReference>
<sequence length="243" mass="27562">MEPIIWSEYDPEAKGRIKHLDVVTLLRRIQPPLGFGKLCPHRVACKRLVAMNMPLNSDGTVMFNATLFALVRTALKIKTEGNLEQANEELRAVIKKIWKKTSMKLLDQVVPPAGDDEVTVGKFYATFLIQDYFRKFKKRKEQGLVGKYPAKNTTITSGSQHTIAEKLAHDAPPLIYLQIIVGLGHGMIFLNIFYHFVRRQLVLLDGRGHFYLSLPAPVFLLCLPPNSIHFLQPTSDHLFPMEA</sequence>
<dbReference type="GO" id="GO:0008331">
    <property type="term" value="F:high voltage-gated calcium channel activity"/>
    <property type="evidence" value="ECO:0007669"/>
    <property type="project" value="TreeGrafter"/>
</dbReference>
<keyword evidence="6" id="KW-1133">Transmembrane helix</keyword>
<evidence type="ECO:0000256" key="4">
    <source>
        <dbReference type="ARBA" id="ARBA00023065"/>
    </source>
</evidence>
<dbReference type="InterPro" id="IPR014873">
    <property type="entry name" value="VDCC_a1su_IQ"/>
</dbReference>
<keyword evidence="2" id="KW-0677">Repeat</keyword>
<keyword evidence="3" id="KW-0851">Voltage-gated channel</keyword>
<dbReference type="AlphaFoldDB" id="A0A8C0IWE9"/>
<dbReference type="Proteomes" id="UP000694404">
    <property type="component" value="Unplaced"/>
</dbReference>
<evidence type="ECO:0000256" key="1">
    <source>
        <dbReference type="ARBA" id="ARBA00022448"/>
    </source>
</evidence>
<dbReference type="PANTHER" id="PTHR45628">
    <property type="entry name" value="VOLTAGE-DEPENDENT CALCIUM CHANNEL TYPE A SUBUNIT ALPHA-1"/>
    <property type="match status" value="1"/>
</dbReference>
<keyword evidence="4" id="KW-0406">Ion transport</keyword>
<dbReference type="InterPro" id="IPR031649">
    <property type="entry name" value="GPHH_dom"/>
</dbReference>
<accession>A0A8C0IWE9</accession>
<keyword evidence="6" id="KW-0812">Transmembrane</keyword>
<dbReference type="Ensembl" id="ENSCABT00000025558.1">
    <property type="protein sequence ID" value="ENSCABP00000023322.1"/>
    <property type="gene ID" value="ENSCABG00000017187.1"/>
</dbReference>
<evidence type="ECO:0000256" key="5">
    <source>
        <dbReference type="ARBA" id="ARBA00023303"/>
    </source>
</evidence>
<dbReference type="Gene3D" id="6.10.250.2180">
    <property type="match status" value="1"/>
</dbReference>
<evidence type="ECO:0000256" key="3">
    <source>
        <dbReference type="ARBA" id="ARBA00022882"/>
    </source>
</evidence>
<evidence type="ECO:0000313" key="8">
    <source>
        <dbReference type="Ensembl" id="ENSCABP00000023322.1"/>
    </source>
</evidence>
<reference evidence="8" key="1">
    <citation type="submission" date="2025-08" db="UniProtKB">
        <authorList>
            <consortium name="Ensembl"/>
        </authorList>
    </citation>
    <scope>IDENTIFICATION</scope>
</reference>
<evidence type="ECO:0000313" key="9">
    <source>
        <dbReference type="Proteomes" id="UP000694404"/>
    </source>
</evidence>
<dbReference type="GeneTree" id="ENSGT00940000154839"/>
<feature type="transmembrane region" description="Helical" evidence="6">
    <location>
        <begin position="209"/>
        <end position="231"/>
    </location>
</feature>
<feature type="domain" description="Voltage-dependent calcium channel alpha-1 subunit IQ" evidence="7">
    <location>
        <begin position="115"/>
        <end position="149"/>
    </location>
</feature>
<dbReference type="GO" id="GO:0098703">
    <property type="term" value="P:calcium ion import across plasma membrane"/>
    <property type="evidence" value="ECO:0007669"/>
    <property type="project" value="TreeGrafter"/>
</dbReference>
<dbReference type="Pfam" id="PF08763">
    <property type="entry name" value="Ca_chan_IQ"/>
    <property type="match status" value="1"/>
</dbReference>
<proteinExistence type="predicted"/>
<dbReference type="PANTHER" id="PTHR45628:SF11">
    <property type="entry name" value="VOLTAGE-DEPENDENT L-TYPE CALCIUM CHANNEL SUBUNIT ALPHA-1D"/>
    <property type="match status" value="1"/>
</dbReference>
<keyword evidence="1" id="KW-0813">Transport</keyword>
<protein>
    <recommendedName>
        <fullName evidence="7">Voltage-dependent calcium channel alpha-1 subunit IQ domain-containing protein</fullName>
    </recommendedName>
</protein>
<dbReference type="InterPro" id="IPR050599">
    <property type="entry name" value="VDCC_alpha-1_subunit"/>
</dbReference>
<keyword evidence="6" id="KW-0472">Membrane</keyword>
<evidence type="ECO:0000259" key="7">
    <source>
        <dbReference type="SMART" id="SM01062"/>
    </source>
</evidence>
<keyword evidence="9" id="KW-1185">Reference proteome</keyword>
<reference evidence="8" key="2">
    <citation type="submission" date="2025-09" db="UniProtKB">
        <authorList>
            <consortium name="Ensembl"/>
        </authorList>
    </citation>
    <scope>IDENTIFICATION</scope>
</reference>
<feature type="transmembrane region" description="Helical" evidence="6">
    <location>
        <begin position="175"/>
        <end position="197"/>
    </location>
</feature>
<dbReference type="GO" id="GO:0005891">
    <property type="term" value="C:voltage-gated calcium channel complex"/>
    <property type="evidence" value="ECO:0007669"/>
    <property type="project" value="TreeGrafter"/>
</dbReference>
<keyword evidence="5" id="KW-0407">Ion channel</keyword>
<evidence type="ECO:0000256" key="6">
    <source>
        <dbReference type="SAM" id="Phobius"/>
    </source>
</evidence>
<dbReference type="Pfam" id="PF16905">
    <property type="entry name" value="GPHH"/>
    <property type="match status" value="1"/>
</dbReference>